<dbReference type="FunFam" id="3.40.50.2000:FF:000009">
    <property type="entry name" value="Sterol 3-beta-glucosyltransferase UGT80A2"/>
    <property type="match status" value="1"/>
</dbReference>
<dbReference type="Gene3D" id="3.40.50.2000">
    <property type="entry name" value="Glycogen Phosphorylase B"/>
    <property type="match status" value="2"/>
</dbReference>
<dbReference type="GO" id="GO:0016758">
    <property type="term" value="F:hexosyltransferase activity"/>
    <property type="evidence" value="ECO:0007669"/>
    <property type="project" value="InterPro"/>
</dbReference>
<keyword evidence="3" id="KW-0808">Transferase</keyword>
<dbReference type="EMBL" id="UGQM01000001">
    <property type="protein sequence ID" value="STZ43849.1"/>
    <property type="molecule type" value="Genomic_DNA"/>
</dbReference>
<dbReference type="InterPro" id="IPR050426">
    <property type="entry name" value="Glycosyltransferase_28"/>
</dbReference>
<evidence type="ECO:0000313" key="4">
    <source>
        <dbReference type="Proteomes" id="UP000254291"/>
    </source>
</evidence>
<accession>A0A378SM11</accession>
<feature type="domain" description="Erythromycin biosynthesis protein CIII-like C-terminal" evidence="2">
    <location>
        <begin position="298"/>
        <end position="401"/>
    </location>
</feature>
<name>A0A378SM11_9MYCO</name>
<dbReference type="Pfam" id="PF06722">
    <property type="entry name" value="EryCIII-like_C"/>
    <property type="match status" value="1"/>
</dbReference>
<evidence type="ECO:0000259" key="1">
    <source>
        <dbReference type="Pfam" id="PF03033"/>
    </source>
</evidence>
<dbReference type="GO" id="GO:0005975">
    <property type="term" value="P:carbohydrate metabolic process"/>
    <property type="evidence" value="ECO:0007669"/>
    <property type="project" value="InterPro"/>
</dbReference>
<evidence type="ECO:0000259" key="2">
    <source>
        <dbReference type="Pfam" id="PF06722"/>
    </source>
</evidence>
<reference evidence="3 4" key="1">
    <citation type="submission" date="2018-06" db="EMBL/GenBank/DDBJ databases">
        <authorList>
            <consortium name="Pathogen Informatics"/>
            <person name="Doyle S."/>
        </authorList>
    </citation>
    <scope>NUCLEOTIDE SEQUENCE [LARGE SCALE GENOMIC DNA]</scope>
    <source>
        <strain evidence="3 4">NCTC10742</strain>
    </source>
</reference>
<dbReference type="SUPFAM" id="SSF53756">
    <property type="entry name" value="UDP-Glycosyltransferase/glycogen phosphorylase"/>
    <property type="match status" value="1"/>
</dbReference>
<dbReference type="GO" id="GO:0033072">
    <property type="term" value="P:vancomycin biosynthetic process"/>
    <property type="evidence" value="ECO:0007669"/>
    <property type="project" value="UniProtKB-ARBA"/>
</dbReference>
<dbReference type="InterPro" id="IPR010610">
    <property type="entry name" value="EryCIII-like_C"/>
</dbReference>
<dbReference type="InterPro" id="IPR004276">
    <property type="entry name" value="GlycoTrans_28_N"/>
</dbReference>
<dbReference type="AlphaFoldDB" id="A0A378SM11"/>
<dbReference type="CDD" id="cd03784">
    <property type="entry name" value="GT1_Gtf-like"/>
    <property type="match status" value="1"/>
</dbReference>
<dbReference type="Pfam" id="PF03033">
    <property type="entry name" value="Glyco_transf_28"/>
    <property type="match status" value="1"/>
</dbReference>
<dbReference type="PANTHER" id="PTHR48050:SF13">
    <property type="entry name" value="STEROL 3-BETA-GLUCOSYLTRANSFERASE UGT80A2"/>
    <property type="match status" value="1"/>
</dbReference>
<protein>
    <submittedName>
        <fullName evidence="3">Glycosyl transferase, UDP-glucuronosyltransferase</fullName>
    </submittedName>
</protein>
<dbReference type="InterPro" id="IPR002213">
    <property type="entry name" value="UDP_glucos_trans"/>
</dbReference>
<organism evidence="3 4">
    <name type="scientific">Mycolicibacterium gilvum</name>
    <dbReference type="NCBI Taxonomy" id="1804"/>
    <lineage>
        <taxon>Bacteria</taxon>
        <taxon>Bacillati</taxon>
        <taxon>Actinomycetota</taxon>
        <taxon>Actinomycetes</taxon>
        <taxon>Mycobacteriales</taxon>
        <taxon>Mycobacteriaceae</taxon>
        <taxon>Mycolicibacterium</taxon>
    </lineage>
</organism>
<dbReference type="GO" id="GO:0008194">
    <property type="term" value="F:UDP-glycosyltransferase activity"/>
    <property type="evidence" value="ECO:0007669"/>
    <property type="project" value="InterPro"/>
</dbReference>
<sequence length="424" mass="46120">MNIVLAFYGTRGDVEPGIALGRELVRRGHRVRIAVPPDLVAFAESVGLDAVAYGPDNQAWLESTRDFWARFFRNVWRLGELRELLRQAREPGTRAWADMGSLLAELTDGADLLVSGMSYQELALNVAEFRAMPMATLLWFPIRVNGHLLPQVPAPVVRAAMTAYEWVVGRGVKTSEDTQRRTLGLPATTRSAPARIAARGGLEIQAYDAVCFPGLAAEWAQWNTATPPRRPFVGTLTLDLPTDDDDDVTSWIEAGTPPIFFGFGSIPVQSPTETIAMIAAASARLDRRALVGAGWSDFDATSVPEHVKVVGAVNFSTVFPACCAVVHHGGAGTTAASLRAGVPTLILWMADVQMVWGAAVKRLEVGTARRFSSTTEKSLVADLRTILDPGYRVRAREVASQITPSALSRAQAADRIEEYLRVQR</sequence>
<feature type="domain" description="Glycosyltransferase family 28 N-terminal" evidence="1">
    <location>
        <begin position="3"/>
        <end position="78"/>
    </location>
</feature>
<proteinExistence type="predicted"/>
<dbReference type="PANTHER" id="PTHR48050">
    <property type="entry name" value="STEROL 3-BETA-GLUCOSYLTRANSFERASE"/>
    <property type="match status" value="1"/>
</dbReference>
<dbReference type="Proteomes" id="UP000254291">
    <property type="component" value="Unassembled WGS sequence"/>
</dbReference>
<dbReference type="RefSeq" id="WP_115327544.1">
    <property type="nucleotide sequence ID" value="NZ_JACKST010000082.1"/>
</dbReference>
<gene>
    <name evidence="3" type="ORF">NCTC10742_03079</name>
</gene>
<evidence type="ECO:0000313" key="3">
    <source>
        <dbReference type="EMBL" id="STZ43849.1"/>
    </source>
</evidence>